<gene>
    <name evidence="4" type="ORF">ACFPWV_36460</name>
</gene>
<organism evidence="4 5">
    <name type="scientific">Streptomyces atrovirens</name>
    <dbReference type="NCBI Taxonomy" id="285556"/>
    <lineage>
        <taxon>Bacteria</taxon>
        <taxon>Bacillati</taxon>
        <taxon>Actinomycetota</taxon>
        <taxon>Actinomycetes</taxon>
        <taxon>Kitasatosporales</taxon>
        <taxon>Streptomycetaceae</taxon>
        <taxon>Streptomyces</taxon>
    </lineage>
</organism>
<feature type="chain" id="PRO_5047303953" evidence="2">
    <location>
        <begin position="28"/>
        <end position="145"/>
    </location>
</feature>
<comment type="caution">
    <text evidence="4">The sequence shown here is derived from an EMBL/GenBank/DDBJ whole genome shotgun (WGS) entry which is preliminary data.</text>
</comment>
<evidence type="ECO:0000256" key="2">
    <source>
        <dbReference type="SAM" id="SignalP"/>
    </source>
</evidence>
<name>A0ABW0E6Z7_9ACTN</name>
<dbReference type="Proteomes" id="UP001596035">
    <property type="component" value="Unassembled WGS sequence"/>
</dbReference>
<evidence type="ECO:0000313" key="4">
    <source>
        <dbReference type="EMBL" id="MFC5245338.1"/>
    </source>
</evidence>
<keyword evidence="5" id="KW-1185">Reference proteome</keyword>
<feature type="region of interest" description="Disordered" evidence="1">
    <location>
        <begin position="116"/>
        <end position="145"/>
    </location>
</feature>
<evidence type="ECO:0000259" key="3">
    <source>
        <dbReference type="Pfam" id="PF13808"/>
    </source>
</evidence>
<dbReference type="RefSeq" id="WP_382055198.1">
    <property type="nucleotide sequence ID" value="NZ_BAAATG010000052.1"/>
</dbReference>
<accession>A0ABW0E6Z7</accession>
<evidence type="ECO:0000313" key="5">
    <source>
        <dbReference type="Proteomes" id="UP001596035"/>
    </source>
</evidence>
<reference evidence="5" key="1">
    <citation type="journal article" date="2019" name="Int. J. Syst. Evol. Microbiol.">
        <title>The Global Catalogue of Microorganisms (GCM) 10K type strain sequencing project: providing services to taxonomists for standard genome sequencing and annotation.</title>
        <authorList>
            <consortium name="The Broad Institute Genomics Platform"/>
            <consortium name="The Broad Institute Genome Sequencing Center for Infectious Disease"/>
            <person name="Wu L."/>
            <person name="Ma J."/>
        </authorList>
    </citation>
    <scope>NUCLEOTIDE SEQUENCE [LARGE SCALE GENOMIC DNA]</scope>
    <source>
        <strain evidence="5">CGMCC 4.7131</strain>
    </source>
</reference>
<sequence>MRCAWPGSSRVCRIPVTAAAASVLAGARSLTAITEWIADAPRWALLALDFAFDPFSKAVTVPHATTVMQLLRHLDSDVFDVAISTFLQARADTRAGRTDAVAGGRRRREIAARIESRRAEGGVATVRDGPRRNGPRPAADRHEEQ</sequence>
<feature type="domain" description="H repeat-associated protein N-terminal" evidence="3">
    <location>
        <begin position="17"/>
        <end position="86"/>
    </location>
</feature>
<evidence type="ECO:0000256" key="1">
    <source>
        <dbReference type="SAM" id="MobiDB-lite"/>
    </source>
</evidence>
<feature type="signal peptide" evidence="2">
    <location>
        <begin position="1"/>
        <end position="27"/>
    </location>
</feature>
<dbReference type="InterPro" id="IPR032806">
    <property type="entry name" value="YbfD_N"/>
</dbReference>
<dbReference type="EMBL" id="JBHSKN010000038">
    <property type="protein sequence ID" value="MFC5245338.1"/>
    <property type="molecule type" value="Genomic_DNA"/>
</dbReference>
<protein>
    <submittedName>
        <fullName evidence="4">Transposase family protein</fullName>
    </submittedName>
</protein>
<proteinExistence type="predicted"/>
<keyword evidence="2" id="KW-0732">Signal</keyword>
<dbReference type="Pfam" id="PF13808">
    <property type="entry name" value="DDE_Tnp_1_assoc"/>
    <property type="match status" value="1"/>
</dbReference>